<dbReference type="Proteomes" id="UP000324767">
    <property type="component" value="Unassembled WGS sequence"/>
</dbReference>
<evidence type="ECO:0000313" key="2">
    <source>
        <dbReference type="EMBL" id="KAA6413998.1"/>
    </source>
</evidence>
<feature type="region of interest" description="Disordered" evidence="1">
    <location>
        <begin position="1"/>
        <end position="73"/>
    </location>
</feature>
<comment type="caution">
    <text evidence="2">The sequence shown here is derived from an EMBL/GenBank/DDBJ whole genome shotgun (WGS) entry which is preliminary data.</text>
</comment>
<reference evidence="2 3" key="1">
    <citation type="submission" date="2019-09" db="EMBL/GenBank/DDBJ databases">
        <title>The hologenome of the rock-dwelling lichen Lasallia pustulata.</title>
        <authorList>
            <person name="Greshake Tzovaras B."/>
            <person name="Segers F."/>
            <person name="Bicker A."/>
            <person name="Dal Grande F."/>
            <person name="Otte J."/>
            <person name="Hankeln T."/>
            <person name="Schmitt I."/>
            <person name="Ebersberger I."/>
        </authorList>
    </citation>
    <scope>NUCLEOTIDE SEQUENCE [LARGE SCALE GENOMIC DNA]</scope>
    <source>
        <strain evidence="2">A1-1</strain>
    </source>
</reference>
<feature type="compositionally biased region" description="Basic and acidic residues" evidence="1">
    <location>
        <begin position="50"/>
        <end position="61"/>
    </location>
</feature>
<sequence>MRHHCSTAAALSQPLEPAQASLRQQAATEPDHSYQDTPARRTTATSTARRGHEGCDSRFVDSAESGNKETLPPAIKALSPSFAVSRCTRYINLRPTRCWIRVKDRTEAWRILPTSAVPAGRSGFTVESTADRSRPLRQYQYSTSCVQTGTHS</sequence>
<dbReference type="AlphaFoldDB" id="A0A5M8PZA1"/>
<proteinExistence type="predicted"/>
<gene>
    <name evidence="2" type="ORF">FRX48_02360</name>
</gene>
<evidence type="ECO:0000313" key="3">
    <source>
        <dbReference type="Proteomes" id="UP000324767"/>
    </source>
</evidence>
<evidence type="ECO:0000256" key="1">
    <source>
        <dbReference type="SAM" id="MobiDB-lite"/>
    </source>
</evidence>
<protein>
    <submittedName>
        <fullName evidence="2">Uncharacterized protein</fullName>
    </submittedName>
</protein>
<accession>A0A5M8PZA1</accession>
<name>A0A5M8PZA1_9LECA</name>
<dbReference type="EMBL" id="VXIT01000003">
    <property type="protein sequence ID" value="KAA6413998.1"/>
    <property type="molecule type" value="Genomic_DNA"/>
</dbReference>
<organism evidence="2 3">
    <name type="scientific">Lasallia pustulata</name>
    <dbReference type="NCBI Taxonomy" id="136370"/>
    <lineage>
        <taxon>Eukaryota</taxon>
        <taxon>Fungi</taxon>
        <taxon>Dikarya</taxon>
        <taxon>Ascomycota</taxon>
        <taxon>Pezizomycotina</taxon>
        <taxon>Lecanoromycetes</taxon>
        <taxon>OSLEUM clade</taxon>
        <taxon>Umbilicariomycetidae</taxon>
        <taxon>Umbilicariales</taxon>
        <taxon>Umbilicariaceae</taxon>
        <taxon>Lasallia</taxon>
    </lineage>
</organism>